<reference evidence="1 2" key="1">
    <citation type="submission" date="2019-09" db="EMBL/GenBank/DDBJ databases">
        <authorList>
            <person name="Chandra G."/>
            <person name="Truman W A."/>
        </authorList>
    </citation>
    <scope>NUCLEOTIDE SEQUENCE [LARGE SCALE GENOMIC DNA]</scope>
    <source>
        <strain evidence="1">PS880</strain>
    </source>
</reference>
<accession>A0A5E7QNI7</accession>
<name>A0A5E7QNI7_PSEFL</name>
<organism evidence="1 2">
    <name type="scientific">Pseudomonas fluorescens</name>
    <dbReference type="NCBI Taxonomy" id="294"/>
    <lineage>
        <taxon>Bacteria</taxon>
        <taxon>Pseudomonadati</taxon>
        <taxon>Pseudomonadota</taxon>
        <taxon>Gammaproteobacteria</taxon>
        <taxon>Pseudomonadales</taxon>
        <taxon>Pseudomonadaceae</taxon>
        <taxon>Pseudomonas</taxon>
    </lineage>
</organism>
<dbReference type="Proteomes" id="UP000375525">
    <property type="component" value="Unassembled WGS sequence"/>
</dbReference>
<evidence type="ECO:0000313" key="1">
    <source>
        <dbReference type="EMBL" id="VVP60453.1"/>
    </source>
</evidence>
<sequence>MIDPSGTGPAAAPLPLTMAQFVMMRSLGREGSWTECDTNGL</sequence>
<protein>
    <submittedName>
        <fullName evidence="1">Uncharacterized protein</fullName>
    </submittedName>
</protein>
<evidence type="ECO:0000313" key="2">
    <source>
        <dbReference type="Proteomes" id="UP000375525"/>
    </source>
</evidence>
<dbReference type="EMBL" id="CABVIH010000054">
    <property type="protein sequence ID" value="VVP60453.1"/>
    <property type="molecule type" value="Genomic_DNA"/>
</dbReference>
<proteinExistence type="predicted"/>
<gene>
    <name evidence="1" type="ORF">PS880_06154</name>
</gene>
<dbReference type="AlphaFoldDB" id="A0A5E7QNI7"/>